<dbReference type="PANTHER" id="PTHR43428:SF1">
    <property type="entry name" value="ARSENATE REDUCTASE"/>
    <property type="match status" value="1"/>
</dbReference>
<comment type="caution">
    <text evidence="1">The sequence shown here is derived from an EMBL/GenBank/DDBJ whole genome shotgun (WGS) entry which is preliminary data.</text>
</comment>
<dbReference type="Gene3D" id="3.40.50.2300">
    <property type="match status" value="1"/>
</dbReference>
<dbReference type="EMBL" id="VORU01000003">
    <property type="protein sequence ID" value="TXD69820.1"/>
    <property type="molecule type" value="Genomic_DNA"/>
</dbReference>
<dbReference type="Proteomes" id="UP000321945">
    <property type="component" value="Unassembled WGS sequence"/>
</dbReference>
<evidence type="ECO:0000313" key="1">
    <source>
        <dbReference type="EMBL" id="TXD69820.1"/>
    </source>
</evidence>
<dbReference type="AlphaFoldDB" id="A0A5C6YQZ8"/>
<name>A0A5C6YQZ8_9FLAO</name>
<accession>A0A5C6YQZ8</accession>
<gene>
    <name evidence="1" type="ORF">ESV24_05100</name>
</gene>
<dbReference type="OrthoDB" id="9793058at2"/>
<dbReference type="SUPFAM" id="SSF52788">
    <property type="entry name" value="Phosphotyrosine protein phosphatases I"/>
    <property type="match status" value="1"/>
</dbReference>
<organism evidence="1 2">
    <name type="scientific">Aequorivita lipolytica</name>
    <dbReference type="NCBI Taxonomy" id="153267"/>
    <lineage>
        <taxon>Bacteria</taxon>
        <taxon>Pseudomonadati</taxon>
        <taxon>Bacteroidota</taxon>
        <taxon>Flavobacteriia</taxon>
        <taxon>Flavobacteriales</taxon>
        <taxon>Flavobacteriaceae</taxon>
        <taxon>Aequorivita</taxon>
    </lineage>
</organism>
<evidence type="ECO:0000313" key="2">
    <source>
        <dbReference type="Proteomes" id="UP000321945"/>
    </source>
</evidence>
<dbReference type="RefSeq" id="WP_111814748.1">
    <property type="nucleotide sequence ID" value="NZ_CBCRZQ010000002.1"/>
</dbReference>
<proteinExistence type="predicted"/>
<sequence>MENKPGLFNELKNYIEKLSTATLSEERKGLLKPLIDYIKRKALKGEPTLLNFICTHNSRRSHLAQVWAQAMSAYFNAPNISCFSGGTEATAVYPMVVQTLEGAGFQISKETSAENPVYHITYATNKDSLLAFSKKYDDDSNPKSGFAAVMTCSHADAGCPFVAGSEKRISIMYEDPKISDGTPQQQQIYKDRSEQIATEMKYIFSKIDL</sequence>
<dbReference type="InterPro" id="IPR036196">
    <property type="entry name" value="Ptyr_pPase_sf"/>
</dbReference>
<keyword evidence="2" id="KW-1185">Reference proteome</keyword>
<protein>
    <submittedName>
        <fullName evidence="1">Protein-tyrosine-phosphatase</fullName>
    </submittedName>
</protein>
<reference evidence="1 2" key="1">
    <citation type="submission" date="2019-08" db="EMBL/GenBank/DDBJ databases">
        <title>Genome of Aequorivita lipolytica Y10-2 (type strain).</title>
        <authorList>
            <person name="Bowman J.P."/>
        </authorList>
    </citation>
    <scope>NUCLEOTIDE SEQUENCE [LARGE SCALE GENOMIC DNA]</scope>
    <source>
        <strain evidence="1 2">Y10-2</strain>
    </source>
</reference>
<dbReference type="PANTHER" id="PTHR43428">
    <property type="entry name" value="ARSENATE REDUCTASE"/>
    <property type="match status" value="1"/>
</dbReference>